<evidence type="ECO:0000256" key="4">
    <source>
        <dbReference type="RuleBase" id="RU365031"/>
    </source>
</evidence>
<keyword evidence="6" id="KW-1185">Reference proteome</keyword>
<keyword evidence="4" id="KW-0046">Antibiotic resistance</keyword>
<dbReference type="PANTHER" id="PTHR11104">
    <property type="entry name" value="AMINOGLYCOSIDE N3-ACETYLTRANSFERASE"/>
    <property type="match status" value="1"/>
</dbReference>
<dbReference type="EMBL" id="JACJIP010000006">
    <property type="protein sequence ID" value="MBA9084881.1"/>
    <property type="molecule type" value="Genomic_DNA"/>
</dbReference>
<evidence type="ECO:0000313" key="5">
    <source>
        <dbReference type="EMBL" id="MBA9084881.1"/>
    </source>
</evidence>
<evidence type="ECO:0000256" key="3">
    <source>
        <dbReference type="ARBA" id="ARBA00023315"/>
    </source>
</evidence>
<comment type="similarity">
    <text evidence="1 4">Belongs to the antibiotic N-acetyltransferase family.</text>
</comment>
<comment type="caution">
    <text evidence="5">The sequence shown here is derived from an EMBL/GenBank/DDBJ whole genome shotgun (WGS) entry which is preliminary data.</text>
</comment>
<dbReference type="SUPFAM" id="SSF110710">
    <property type="entry name" value="TTHA0583/YokD-like"/>
    <property type="match status" value="1"/>
</dbReference>
<dbReference type="AlphaFoldDB" id="A0A7W3SRI5"/>
<keyword evidence="2 4" id="KW-0808">Transferase</keyword>
<dbReference type="GO" id="GO:0046353">
    <property type="term" value="F:aminoglycoside 3-N-acetyltransferase activity"/>
    <property type="evidence" value="ECO:0007669"/>
    <property type="project" value="UniProtKB-EC"/>
</dbReference>
<name>A0A7W3SRI5_9BACL</name>
<comment type="catalytic activity">
    <reaction evidence="4">
        <text>a 2-deoxystreptamine antibiotic + acetyl-CoA = an N(3)-acetyl-2-deoxystreptamine antibiotic + CoA + H(+)</text>
        <dbReference type="Rhea" id="RHEA:12665"/>
        <dbReference type="ChEBI" id="CHEBI:15378"/>
        <dbReference type="ChEBI" id="CHEBI:57287"/>
        <dbReference type="ChEBI" id="CHEBI:57288"/>
        <dbReference type="ChEBI" id="CHEBI:57921"/>
        <dbReference type="ChEBI" id="CHEBI:77452"/>
        <dbReference type="EC" id="2.3.1.81"/>
    </reaction>
</comment>
<dbReference type="InterPro" id="IPR028345">
    <property type="entry name" value="Antibiotic_NAT-like"/>
</dbReference>
<reference evidence="5 6" key="1">
    <citation type="submission" date="2020-08" db="EMBL/GenBank/DDBJ databases">
        <title>Genomic Encyclopedia of Type Strains, Phase III (KMG-III): the genomes of soil and plant-associated and newly described type strains.</title>
        <authorList>
            <person name="Whitman W."/>
        </authorList>
    </citation>
    <scope>NUCLEOTIDE SEQUENCE [LARGE SCALE GENOMIC DNA]</scope>
    <source>
        <strain evidence="5 6">CECT 8693</strain>
    </source>
</reference>
<gene>
    <name evidence="5" type="ORF">FHR92_001342</name>
</gene>
<proteinExistence type="inferred from homology"/>
<dbReference type="InterPro" id="IPR003679">
    <property type="entry name" value="Amioglycoside_AcTrfase"/>
</dbReference>
<sequence>MEENKKKTIDGTLITVSTLVNDLRRLGVKEGMTLLVHSSFKSLGSWVLGGPVSVLLALEEVIGRTGTLVMPTHSGDLSDPAGWSNPPVPEAWWDDIRKEMPPYHADLTPLWGMGVIPDTFRRQAGTQRSGHPQLSFAARGPYTDFIVGQHSLENSLGEASPLARIYDNKGWVLLIGVSHQSNTSLHLAEYRASFLSKEPITNQAPMLVDSERKWVRFNDIEFSTDDFEQIGSDFEHDTGLVIRGRIAGAEAMLIPQAELVDYGTKWMENNRL</sequence>
<evidence type="ECO:0000256" key="1">
    <source>
        <dbReference type="ARBA" id="ARBA00006383"/>
    </source>
</evidence>
<protein>
    <recommendedName>
        <fullName evidence="4">Aminoglycoside N(3)-acetyltransferase</fullName>
        <ecNumber evidence="4">2.3.1.-</ecNumber>
    </recommendedName>
</protein>
<dbReference type="Proteomes" id="UP000567067">
    <property type="component" value="Unassembled WGS sequence"/>
</dbReference>
<dbReference type="PANTHER" id="PTHR11104:SF0">
    <property type="entry name" value="SPBETA PROPHAGE-DERIVED AMINOGLYCOSIDE N(3')-ACETYLTRANSFERASE-LIKE PROTEIN YOKD"/>
    <property type="match status" value="1"/>
</dbReference>
<dbReference type="RefSeq" id="WP_246334110.1">
    <property type="nucleotide sequence ID" value="NZ_JACJIP010000006.1"/>
</dbReference>
<evidence type="ECO:0000313" key="6">
    <source>
        <dbReference type="Proteomes" id="UP000567067"/>
    </source>
</evidence>
<organism evidence="5 6">
    <name type="scientific">Fontibacillus solani</name>
    <dbReference type="NCBI Taxonomy" id="1572857"/>
    <lineage>
        <taxon>Bacteria</taxon>
        <taxon>Bacillati</taxon>
        <taxon>Bacillota</taxon>
        <taxon>Bacilli</taxon>
        <taxon>Bacillales</taxon>
        <taxon>Paenibacillaceae</taxon>
        <taxon>Fontibacillus</taxon>
    </lineage>
</organism>
<dbReference type="GO" id="GO:0046677">
    <property type="term" value="P:response to antibiotic"/>
    <property type="evidence" value="ECO:0007669"/>
    <property type="project" value="UniProtKB-KW"/>
</dbReference>
<accession>A0A7W3SRI5</accession>
<keyword evidence="3 4" id="KW-0012">Acyltransferase</keyword>
<evidence type="ECO:0000256" key="2">
    <source>
        <dbReference type="ARBA" id="ARBA00022679"/>
    </source>
</evidence>
<dbReference type="EC" id="2.3.1.-" evidence="4"/>
<dbReference type="Pfam" id="PF02522">
    <property type="entry name" value="Antibiotic_NAT"/>
    <property type="match status" value="1"/>
</dbReference>